<feature type="domain" description="Peptidase M56" evidence="2">
    <location>
        <begin position="10"/>
        <end position="327"/>
    </location>
</feature>
<sequence>MKILEQLFLNFLETSLTGTIFILIVLCIFKIFNKQINARIKHILCFLVLLRILVPINPYIDISFTHILRSYDNVKETQEYNDREFKGVPYDNALKSNDILKSDEIEKNNNIYLENNLTNSDGVKEYNNSVNILYISTLIWSLGVVIVGLVFNMSVIKFKIFSKSAEKINNNEIEQYMYSLIKNKNLKRNIPIYICNGMDSPCIIGIIKPKIYLPQYILKLDKETIRHVLLHEFMHYKRRDLYINFLSGILLAFHWFNPLVWIFIGKMKIYRECACDLSVLESLGEDSSIDYGMTIINLSKIFFDKNNLNVGLEFKGNNKMRERIEMIKRFKGGSYKITLATALGCMLVTTVLFTTGIKVNALNLDNEGKGNNQIDTEKVTQTNIDDKHEFLIDSDTKIYNDIDRLNNVFGENFKLPDFTLETLPRMKELIKIDDNKNAVKIFFYNKDYDINKDSFTLQIFNGDVLEGLTGVEKSTFNERIQLDKLSLDYKFNIEENFDKIDGLYGKCITTTIVDDDFERIRKYYSWNDGDLCYCIKYYQLTKTNGEITDENSISLDNIKRIVESFKNLDELNNIDYKFNMKNQQKAGILRDIYDKEDLIYASDILGFNPNMPLQINGEPIEFAELSVTTDSNVDENNINYEMYNCYSYNENSILLFTQSRHDILNKYTNAKSKGYFYDNDKVSVESIKIDNKDILRYSKYYDNGNNSDLRDAGYMWENDGIYYSVTISNTDGYHDDIVKEFIDSNPIE</sequence>
<dbReference type="EMBL" id="LRDH01000151">
    <property type="protein sequence ID" value="PPV12274.1"/>
    <property type="molecule type" value="Genomic_DNA"/>
</dbReference>
<keyword evidence="3" id="KW-0378">Hydrolase</keyword>
<evidence type="ECO:0000259" key="2">
    <source>
        <dbReference type="Pfam" id="PF05569"/>
    </source>
</evidence>
<keyword evidence="3" id="KW-0645">Protease</keyword>
<organism evidence="3 4">
    <name type="scientific">Clostridium butyricum</name>
    <dbReference type="NCBI Taxonomy" id="1492"/>
    <lineage>
        <taxon>Bacteria</taxon>
        <taxon>Bacillati</taxon>
        <taxon>Bacillota</taxon>
        <taxon>Clostridia</taxon>
        <taxon>Eubacteriales</taxon>
        <taxon>Clostridiaceae</taxon>
        <taxon>Clostridium</taxon>
    </lineage>
</organism>
<feature type="transmembrane region" description="Helical" evidence="1">
    <location>
        <begin position="241"/>
        <end position="264"/>
    </location>
</feature>
<name>A0A2S7F5W0_CLOBU</name>
<gene>
    <name evidence="3" type="ORF">AWN73_05445</name>
</gene>
<proteinExistence type="predicted"/>
<protein>
    <submittedName>
        <fullName evidence="3">Protease</fullName>
    </submittedName>
</protein>
<feature type="transmembrane region" description="Helical" evidence="1">
    <location>
        <begin position="132"/>
        <end position="153"/>
    </location>
</feature>
<keyword evidence="1" id="KW-0812">Transmembrane</keyword>
<evidence type="ECO:0000256" key="1">
    <source>
        <dbReference type="SAM" id="Phobius"/>
    </source>
</evidence>
<dbReference type="GO" id="GO:0006508">
    <property type="term" value="P:proteolysis"/>
    <property type="evidence" value="ECO:0007669"/>
    <property type="project" value="UniProtKB-KW"/>
</dbReference>
<evidence type="ECO:0000313" key="4">
    <source>
        <dbReference type="Proteomes" id="UP000238081"/>
    </source>
</evidence>
<dbReference type="GO" id="GO:0008233">
    <property type="term" value="F:peptidase activity"/>
    <property type="evidence" value="ECO:0007669"/>
    <property type="project" value="UniProtKB-KW"/>
</dbReference>
<dbReference type="PANTHER" id="PTHR34978">
    <property type="entry name" value="POSSIBLE SENSOR-TRANSDUCER PROTEIN BLAR"/>
    <property type="match status" value="1"/>
</dbReference>
<accession>A0A2S7F5W0</accession>
<keyword evidence="1" id="KW-0472">Membrane</keyword>
<comment type="caution">
    <text evidence="3">The sequence shown here is derived from an EMBL/GenBank/DDBJ whole genome shotgun (WGS) entry which is preliminary data.</text>
</comment>
<dbReference type="RefSeq" id="WP_043664996.1">
    <property type="nucleotide sequence ID" value="NZ_JSEG01000014.1"/>
</dbReference>
<reference evidence="3 4" key="1">
    <citation type="submission" date="2016-01" db="EMBL/GenBank/DDBJ databases">
        <title>Characterization of the Clostridium difficile lineages that are prevalent in Hong Kong and China.</title>
        <authorList>
            <person name="Kwok J.S.-L."/>
            <person name="Lam W.-Y."/>
            <person name="Ip M."/>
            <person name="Chan T.-F."/>
            <person name="Hawkey P.M."/>
            <person name="Tsui S.K.-W."/>
        </authorList>
    </citation>
    <scope>NUCLEOTIDE SEQUENCE [LARGE SCALE GENOMIC DNA]</scope>
    <source>
        <strain evidence="3 4">300064</strain>
    </source>
</reference>
<evidence type="ECO:0000313" key="3">
    <source>
        <dbReference type="EMBL" id="PPV12274.1"/>
    </source>
</evidence>
<keyword evidence="1" id="KW-1133">Transmembrane helix</keyword>
<dbReference type="InterPro" id="IPR052173">
    <property type="entry name" value="Beta-lactam_resp_regulator"/>
</dbReference>
<dbReference type="InterPro" id="IPR008756">
    <property type="entry name" value="Peptidase_M56"/>
</dbReference>
<dbReference type="AlphaFoldDB" id="A0A2S7F5W0"/>
<dbReference type="Proteomes" id="UP000238081">
    <property type="component" value="Unassembled WGS sequence"/>
</dbReference>
<dbReference type="PANTHER" id="PTHR34978:SF3">
    <property type="entry name" value="SLR0241 PROTEIN"/>
    <property type="match status" value="1"/>
</dbReference>
<feature type="transmembrane region" description="Helical" evidence="1">
    <location>
        <begin position="43"/>
        <end position="60"/>
    </location>
</feature>
<dbReference type="Pfam" id="PF05569">
    <property type="entry name" value="Peptidase_M56"/>
    <property type="match status" value="1"/>
</dbReference>
<feature type="transmembrane region" description="Helical" evidence="1">
    <location>
        <begin position="12"/>
        <end position="31"/>
    </location>
</feature>
<dbReference type="CDD" id="cd07341">
    <property type="entry name" value="M56_BlaR1_MecR1_like"/>
    <property type="match status" value="1"/>
</dbReference>